<evidence type="ECO:0000313" key="5">
    <source>
        <dbReference type="Proteomes" id="UP000663829"/>
    </source>
</evidence>
<dbReference type="EMBL" id="CAJOBC010000103">
    <property type="protein sequence ID" value="CAF3537086.1"/>
    <property type="molecule type" value="Genomic_DNA"/>
</dbReference>
<dbReference type="EMBL" id="CAJOBA010009649">
    <property type="protein sequence ID" value="CAF3856204.1"/>
    <property type="molecule type" value="Genomic_DNA"/>
</dbReference>
<dbReference type="Proteomes" id="UP000663829">
    <property type="component" value="Unassembled WGS sequence"/>
</dbReference>
<dbReference type="AlphaFoldDB" id="A0A813PNF7"/>
<proteinExistence type="predicted"/>
<gene>
    <name evidence="1" type="ORF">GPM918_LOCUS1149</name>
    <name evidence="2" type="ORF">OVA965_LOCUS18991</name>
    <name evidence="3" type="ORF">SRO942_LOCUS1149</name>
    <name evidence="4" type="ORF">TMI583_LOCUS19005</name>
</gene>
<evidence type="ECO:0000313" key="4">
    <source>
        <dbReference type="EMBL" id="CAF3856204.1"/>
    </source>
</evidence>
<dbReference type="EMBL" id="CAJNOK010009630">
    <property type="protein sequence ID" value="CAF1094708.1"/>
    <property type="molecule type" value="Genomic_DNA"/>
</dbReference>
<dbReference type="Proteomes" id="UP000682733">
    <property type="component" value="Unassembled WGS sequence"/>
</dbReference>
<reference evidence="1" key="1">
    <citation type="submission" date="2021-02" db="EMBL/GenBank/DDBJ databases">
        <authorList>
            <person name="Nowell W R."/>
        </authorList>
    </citation>
    <scope>NUCLEOTIDE SEQUENCE</scope>
</reference>
<evidence type="ECO:0000313" key="2">
    <source>
        <dbReference type="EMBL" id="CAF1094708.1"/>
    </source>
</evidence>
<accession>A0A813PNF7</accession>
<evidence type="ECO:0000313" key="1">
    <source>
        <dbReference type="EMBL" id="CAF0756669.1"/>
    </source>
</evidence>
<protein>
    <submittedName>
        <fullName evidence="1">Uncharacterized protein</fullName>
    </submittedName>
</protein>
<evidence type="ECO:0000313" key="3">
    <source>
        <dbReference type="EMBL" id="CAF3537086.1"/>
    </source>
</evidence>
<dbReference type="EMBL" id="CAJNOQ010000103">
    <property type="protein sequence ID" value="CAF0756669.1"/>
    <property type="molecule type" value="Genomic_DNA"/>
</dbReference>
<dbReference type="Proteomes" id="UP000681722">
    <property type="component" value="Unassembled WGS sequence"/>
</dbReference>
<organism evidence="1 5">
    <name type="scientific">Didymodactylos carnosus</name>
    <dbReference type="NCBI Taxonomy" id="1234261"/>
    <lineage>
        <taxon>Eukaryota</taxon>
        <taxon>Metazoa</taxon>
        <taxon>Spiralia</taxon>
        <taxon>Gnathifera</taxon>
        <taxon>Rotifera</taxon>
        <taxon>Eurotatoria</taxon>
        <taxon>Bdelloidea</taxon>
        <taxon>Philodinida</taxon>
        <taxon>Philodinidae</taxon>
        <taxon>Didymodactylos</taxon>
    </lineage>
</organism>
<comment type="caution">
    <text evidence="1">The sequence shown here is derived from an EMBL/GenBank/DDBJ whole genome shotgun (WGS) entry which is preliminary data.</text>
</comment>
<keyword evidence="5" id="KW-1185">Reference proteome</keyword>
<dbReference type="Proteomes" id="UP000677228">
    <property type="component" value="Unassembled WGS sequence"/>
</dbReference>
<name>A0A813PNF7_9BILA</name>
<sequence>MEEMFERLSSTIVHALSSAMQQMTSAIMSAIMTQQQSGQMMVPSLLPLLPSITSLNPSSKNMLFDITPTTMLNKPLSSSNITSTKKT</sequence>